<protein>
    <submittedName>
        <fullName evidence="1">Uncharacterized protein</fullName>
    </submittedName>
</protein>
<evidence type="ECO:0000313" key="2">
    <source>
        <dbReference type="Proteomes" id="UP000322876"/>
    </source>
</evidence>
<evidence type="ECO:0000313" key="1">
    <source>
        <dbReference type="EMBL" id="KAA0258023.1"/>
    </source>
</evidence>
<dbReference type="InterPro" id="IPR019734">
    <property type="entry name" value="TPR_rpt"/>
</dbReference>
<comment type="caution">
    <text evidence="1">The sequence shown here is derived from an EMBL/GenBank/DDBJ whole genome shotgun (WGS) entry which is preliminary data.</text>
</comment>
<name>A0A5A8F2J3_9BACT</name>
<dbReference type="EMBL" id="VFJB01000005">
    <property type="protein sequence ID" value="KAA0258023.1"/>
    <property type="molecule type" value="Genomic_DNA"/>
</dbReference>
<proteinExistence type="predicted"/>
<dbReference type="RefSeq" id="WP_149266344.1">
    <property type="nucleotide sequence ID" value="NZ_VFJB01000005.1"/>
</dbReference>
<dbReference type="Gene3D" id="1.25.40.10">
    <property type="entry name" value="Tetratricopeptide repeat domain"/>
    <property type="match status" value="1"/>
</dbReference>
<dbReference type="OrthoDB" id="9783787at2"/>
<accession>A0A5A8F2J3</accession>
<dbReference type="AlphaFoldDB" id="A0A5A8F2J3"/>
<reference evidence="1 2" key="1">
    <citation type="submission" date="2019-06" db="EMBL/GenBank/DDBJ databases">
        <title>Genomic insights into carbon and energy metabolism of Deferribacter autotrophicus revealed new metabolic traits in the phylum Deferribacteres.</title>
        <authorList>
            <person name="Slobodkin A.I."/>
            <person name="Slobodkina G.B."/>
            <person name="Allioux M."/>
            <person name="Alain K."/>
            <person name="Jebbar M."/>
            <person name="Shadrin V."/>
            <person name="Kublanov I.V."/>
            <person name="Toshchakov S.V."/>
            <person name="Bonch-Osmolovskaya E.A."/>
        </authorList>
    </citation>
    <scope>NUCLEOTIDE SEQUENCE [LARGE SCALE GENOMIC DNA]</scope>
    <source>
        <strain evidence="1 2">SL50</strain>
    </source>
</reference>
<dbReference type="Pfam" id="PF13181">
    <property type="entry name" value="TPR_8"/>
    <property type="match status" value="1"/>
</dbReference>
<dbReference type="InterPro" id="IPR011990">
    <property type="entry name" value="TPR-like_helical_dom_sf"/>
</dbReference>
<organism evidence="1 2">
    <name type="scientific">Deferribacter autotrophicus</name>
    <dbReference type="NCBI Taxonomy" id="500465"/>
    <lineage>
        <taxon>Bacteria</taxon>
        <taxon>Pseudomonadati</taxon>
        <taxon>Deferribacterota</taxon>
        <taxon>Deferribacteres</taxon>
        <taxon>Deferribacterales</taxon>
        <taxon>Deferribacteraceae</taxon>
        <taxon>Deferribacter</taxon>
    </lineage>
</organism>
<keyword evidence="2" id="KW-1185">Reference proteome</keyword>
<dbReference type="Proteomes" id="UP000322876">
    <property type="component" value="Unassembled WGS sequence"/>
</dbReference>
<dbReference type="SUPFAM" id="SSF48452">
    <property type="entry name" value="TPR-like"/>
    <property type="match status" value="1"/>
</dbReference>
<gene>
    <name evidence="1" type="ORF">FHQ18_06410</name>
</gene>
<sequence length="335" mass="39473">MKEKVKYFYKKKVHFLMQSEEFNRAELLLKNYLKRRDISAVDKSKIYELLGVLKFQTGNYKLSKRYYNLALKYNVKNSNALLNFGNILIIENRYYDAIKLLKNYLKYQKYKKEVLRQLGSCYAFVGDIAHARFIFEKILKETDLDEQSFVDYAYGYVVNKDFKSAKKIIIKALSKYPDSFVLLDAYDEFTDIEENMRDIKKNILFPFLQSIDNKLYLRAATILTEGMCIRGYFRFEIEKGLELLGSLHKEKAVFSNSNLLAAVCEYFTTLSIADTDFTLNTVATFYNINKNTLKKAVDMVNANYKDIIEEFTSELNMFYNYELDKIADELEDFDD</sequence>